<sequence length="379" mass="39836">MTRLYIENAAAVGPLGANLEEIWSAVLAGKTSFGQVNLPGNRAFCAAETKPGTGSDIAAYAPLYNDAIRGLVADLQISEPVDAIFFATAVGNLGQVENKVYSKAQVSLDDLDFSKVEEVFKETAAWGPETRFVSVPTGCCAGLQATGLAKTTMARMGLKRAVIMSLDFGLTPLAFEAFSKINATTAFEHGINASPSRPFCQNRDGFLFADGGGAILVTTEPSDAPMPCISGYGCVSSAYHMTDIATDGDAIRRSIELALGQSGLSGGDIGHVNLHASGTQQNDEAEYNALRATIGEVLPAITAFKGNHGHALGGANMIELALSWKMLREATVPPSPAHLPVDAYEAVPPREQPEPLDRFSILKTASGFSGIHATVIMEA</sequence>
<evidence type="ECO:0000256" key="4">
    <source>
        <dbReference type="RuleBase" id="RU003694"/>
    </source>
</evidence>
<keyword evidence="3 4" id="KW-0808">Transferase</keyword>
<dbReference type="Gene3D" id="3.40.47.10">
    <property type="match status" value="1"/>
</dbReference>
<evidence type="ECO:0000259" key="5">
    <source>
        <dbReference type="PROSITE" id="PS52004"/>
    </source>
</evidence>
<dbReference type="Pfam" id="PF02801">
    <property type="entry name" value="Ketoacyl-synt_C"/>
    <property type="match status" value="1"/>
</dbReference>
<dbReference type="Proteomes" id="UP000050471">
    <property type="component" value="Plasmid unnamed"/>
</dbReference>
<feature type="domain" description="Ketosynthase family 3 (KS3)" evidence="5">
    <location>
        <begin position="1"/>
        <end position="379"/>
    </location>
</feature>
<evidence type="ECO:0000256" key="3">
    <source>
        <dbReference type="ARBA" id="ARBA00022679"/>
    </source>
</evidence>
<keyword evidence="7" id="KW-1185">Reference proteome</keyword>
<dbReference type="GO" id="GO:0006633">
    <property type="term" value="P:fatty acid biosynthetic process"/>
    <property type="evidence" value="ECO:0007669"/>
    <property type="project" value="TreeGrafter"/>
</dbReference>
<protein>
    <recommendedName>
        <fullName evidence="5">Ketosynthase family 3 (KS3) domain-containing protein</fullName>
    </recommendedName>
</protein>
<dbReference type="PROSITE" id="PS52004">
    <property type="entry name" value="KS3_2"/>
    <property type="match status" value="1"/>
</dbReference>
<geneLocation type="plasmid" evidence="6">
    <name>unnamed</name>
</geneLocation>
<dbReference type="GO" id="GO:0005829">
    <property type="term" value="C:cytosol"/>
    <property type="evidence" value="ECO:0007669"/>
    <property type="project" value="TreeGrafter"/>
</dbReference>
<dbReference type="Pfam" id="PF00109">
    <property type="entry name" value="ketoacyl-synt"/>
    <property type="match status" value="1"/>
</dbReference>
<comment type="caution">
    <text evidence="6">The sequence shown here is derived from an EMBL/GenBank/DDBJ whole genome shotgun (WGS) entry which is preliminary data.</text>
</comment>
<dbReference type="AlphaFoldDB" id="A0A0P7IRX7"/>
<reference evidence="6 7" key="1">
    <citation type="submission" date="2015-09" db="EMBL/GenBank/DDBJ databases">
        <title>Draft genome sequence of Aliiroseovarius crassostreae CV919-312TSm, the causative agent of Roseovarius Oyster Disease (formerly Juvenile Oyster Disease).</title>
        <authorList>
            <person name="Kessner L."/>
            <person name="Spinard E."/>
            <person name="Nelson D."/>
        </authorList>
    </citation>
    <scope>NUCLEOTIDE SEQUENCE [LARGE SCALE GENOMIC DNA]</scope>
    <source>
        <strain evidence="6 7">CV919-312</strain>
        <plasmid evidence="7">Plasmid unnamed</plasmid>
    </source>
</reference>
<evidence type="ECO:0000313" key="6">
    <source>
        <dbReference type="EMBL" id="KPN61552.1"/>
    </source>
</evidence>
<dbReference type="InterPro" id="IPR000794">
    <property type="entry name" value="Beta-ketoacyl_synthase"/>
</dbReference>
<dbReference type="PANTHER" id="PTHR11712:SF336">
    <property type="entry name" value="3-OXOACYL-[ACYL-CARRIER-PROTEIN] SYNTHASE, MITOCHONDRIAL"/>
    <property type="match status" value="1"/>
</dbReference>
<keyword evidence="6" id="KW-0614">Plasmid</keyword>
<dbReference type="RefSeq" id="WP_055187154.1">
    <property type="nucleotide sequence ID" value="NZ_CM003503.1"/>
</dbReference>
<comment type="pathway">
    <text evidence="1">Lipid metabolism; fatty acid biosynthesis.</text>
</comment>
<evidence type="ECO:0000313" key="7">
    <source>
        <dbReference type="Proteomes" id="UP000050471"/>
    </source>
</evidence>
<evidence type="ECO:0000256" key="2">
    <source>
        <dbReference type="ARBA" id="ARBA00008467"/>
    </source>
</evidence>
<name>A0A0P7IRX7_9RHOB</name>
<accession>A0A0P7IRX7</accession>
<gene>
    <name evidence="6" type="ORF">AKJ29_18390</name>
</gene>
<dbReference type="PANTHER" id="PTHR11712">
    <property type="entry name" value="POLYKETIDE SYNTHASE-RELATED"/>
    <property type="match status" value="1"/>
</dbReference>
<dbReference type="InterPro" id="IPR020841">
    <property type="entry name" value="PKS_Beta-ketoAc_synthase_dom"/>
</dbReference>
<comment type="similarity">
    <text evidence="2 4">Belongs to the thiolase-like superfamily. Beta-ketoacyl-ACP synthases family.</text>
</comment>
<dbReference type="GO" id="GO:0004315">
    <property type="term" value="F:3-oxoacyl-[acyl-carrier-protein] synthase activity"/>
    <property type="evidence" value="ECO:0007669"/>
    <property type="project" value="TreeGrafter"/>
</dbReference>
<evidence type="ECO:0000256" key="1">
    <source>
        <dbReference type="ARBA" id="ARBA00005194"/>
    </source>
</evidence>
<organism evidence="6 7">
    <name type="scientific">Aliiroseovarius crassostreae</name>
    <dbReference type="NCBI Taxonomy" id="154981"/>
    <lineage>
        <taxon>Bacteria</taxon>
        <taxon>Pseudomonadati</taxon>
        <taxon>Pseudomonadota</taxon>
        <taxon>Alphaproteobacteria</taxon>
        <taxon>Rhodobacterales</taxon>
        <taxon>Paracoccaceae</taxon>
        <taxon>Aliiroseovarius</taxon>
    </lineage>
</organism>
<dbReference type="EMBL" id="LKBA01000026">
    <property type="protein sequence ID" value="KPN61552.1"/>
    <property type="molecule type" value="Genomic_DNA"/>
</dbReference>
<dbReference type="InterPro" id="IPR014031">
    <property type="entry name" value="Ketoacyl_synth_C"/>
</dbReference>
<dbReference type="OrthoDB" id="9808669at2"/>
<dbReference type="InterPro" id="IPR016039">
    <property type="entry name" value="Thiolase-like"/>
</dbReference>
<dbReference type="InterPro" id="IPR014030">
    <property type="entry name" value="Ketoacyl_synth_N"/>
</dbReference>
<dbReference type="SUPFAM" id="SSF53901">
    <property type="entry name" value="Thiolase-like"/>
    <property type="match status" value="2"/>
</dbReference>
<proteinExistence type="inferred from homology"/>